<dbReference type="EMBL" id="LEPB01000004">
    <property type="protein sequence ID" value="RCA11176.1"/>
    <property type="molecule type" value="Genomic_DNA"/>
</dbReference>
<evidence type="ECO:0000313" key="2">
    <source>
        <dbReference type="EMBL" id="RCA11176.1"/>
    </source>
</evidence>
<gene>
    <name evidence="2" type="ORF">EA71_01931</name>
</gene>
<evidence type="ECO:0000256" key="1">
    <source>
        <dbReference type="SAM" id="Phobius"/>
    </source>
</evidence>
<comment type="caution">
    <text evidence="2">The sequence shown here is derived from an EMBL/GenBank/DDBJ whole genome shotgun (WGS) entry which is preliminary data.</text>
</comment>
<keyword evidence="1" id="KW-0472">Membrane</keyword>
<sequence>MMNKREMRHSSPPNYVKRKIWNRFKIKILVSFGFLFALLLSLATPINSIEGSNTVEAATTETRVPFTVPETYTDGSVTTKFDVSGYLVDGCLSQTDDVKIVIYDPPVNPPAAQIWSANAVAGLPVGSAEKNGNNYTYTFTADRLISSDIFSQDGEMTVSLGATEFKISKDGAPITVKASRLKINYVDTDGNPLDNPPALSEVSNADLQANSDDVFNGKAGRLDGQVTNIPGYTFKLDKSTLTVPNAPAPDLKASTTANDGSLFEGIRNLINDAKYGSGHIKDGSVLTLVYQGLKPTAKIAIVPIDKRTDHYGVGDMVFQYGGAVYNKKITTQADLLKQIVQGISYSDGRNRNLDYKNFTISGDVIKPDGSLDTSKKGTYEVSVTYNSDEIQKSVTVKTEITIEPTFHVKINWLTDTGERVGGWYDHILFGEKTLDELDTIFGNTYNKQIQPKGTTHYMVNNHNLTSIENSTYEIKQDGKVVESDTGLTKFGSDWKTVISALEDATRQYDYSNVQATEYTLNYVYVVPKTGVLNDAYFRLHEDALLRDDFPGMTLSDGQVLDGLWGQTYDSPIVDSDTQVDTNNAGDFPVTVRYKFGMIDVTATATIHIFPVIYLFTQCVDEDGKKIKDFNPQGDFDGGKLFFAPPDPVINGLIPSFKKSKLIEKRDDQIVALHEAEFQKTNWSDVLTAINGEGLTAKKGSNVTIYDLSYVYVAQQTAVLTIDGQAEKPVIGEPGDEISFDKTDDQLVRGGYSYTVTGPDGTTYDSLAKALEANKTFDDSKLSSTNEDSHKQVFEVVYKKIPETGINLNNQSLIPLVVVSLAGLAFFVFRKLKRIK</sequence>
<accession>A0A367CFB7</accession>
<dbReference type="STRING" id="53345.LIU_10290"/>
<evidence type="ECO:0000313" key="3">
    <source>
        <dbReference type="Proteomes" id="UP000252797"/>
    </source>
</evidence>
<proteinExistence type="predicted"/>
<dbReference type="AlphaFoldDB" id="A0A367CFB7"/>
<organism evidence="2 3">
    <name type="scientific">Enterococcus durans</name>
    <dbReference type="NCBI Taxonomy" id="53345"/>
    <lineage>
        <taxon>Bacteria</taxon>
        <taxon>Bacillati</taxon>
        <taxon>Bacillota</taxon>
        <taxon>Bacilli</taxon>
        <taxon>Lactobacillales</taxon>
        <taxon>Enterococcaceae</taxon>
        <taxon>Enterococcus</taxon>
    </lineage>
</organism>
<keyword evidence="1" id="KW-0812">Transmembrane</keyword>
<dbReference type="Proteomes" id="UP000252797">
    <property type="component" value="Unassembled WGS sequence"/>
</dbReference>
<protein>
    <submittedName>
        <fullName evidence="2">Uncharacterized protein</fullName>
    </submittedName>
</protein>
<feature type="transmembrane region" description="Helical" evidence="1">
    <location>
        <begin position="811"/>
        <end position="828"/>
    </location>
</feature>
<keyword evidence="1" id="KW-1133">Transmembrane helix</keyword>
<reference evidence="2 3" key="1">
    <citation type="submission" date="2015-06" db="EMBL/GenBank/DDBJ databases">
        <title>The Genome Sequence of Enterococcus durans 4EA1.</title>
        <authorList>
            <consortium name="The Broad Institute Genomics Platform"/>
            <consortium name="The Broad Institute Genome Sequencing Center for Infectious Disease"/>
            <person name="Earl A.M."/>
            <person name="Van Tyne D."/>
            <person name="Lebreton F."/>
            <person name="Saavedra J.T."/>
            <person name="Gilmore M.S."/>
            <person name="Manson Mcguire A."/>
            <person name="Clock S."/>
            <person name="Crupain M."/>
            <person name="Rangan U."/>
            <person name="Young S."/>
            <person name="Abouelleil A."/>
            <person name="Cao P."/>
            <person name="Chapman S.B."/>
            <person name="Griggs A."/>
            <person name="Priest M."/>
            <person name="Shea T."/>
            <person name="Wortman J."/>
            <person name="Nusbaum C."/>
            <person name="Birren B."/>
        </authorList>
    </citation>
    <scope>NUCLEOTIDE SEQUENCE [LARGE SCALE GENOMIC DNA]</scope>
    <source>
        <strain evidence="2 3">4EA1</strain>
    </source>
</reference>
<name>A0A367CFB7_9ENTE</name>